<feature type="region of interest" description="Disordered" evidence="1">
    <location>
        <begin position="291"/>
        <end position="324"/>
    </location>
</feature>
<feature type="chain" id="PRO_5017054953" description="Right handed beta helix domain-containing protein" evidence="2">
    <location>
        <begin position="18"/>
        <end position="746"/>
    </location>
</feature>
<sequence>MKKILTLLLLISLPVYAREEHENSLDFLDETNSDLSNEYRVTQVASTKQIPLVNFSKPLVFNPNNTPSPAQPAQITDIKNLLVYITGTHENGPFGSSKNAITQINAINNNNIGFVNVMNLINLQNLIANQINNNQGNGPNTINQNAVIQNSLVQGAAQQSASTQSASAQGGVTGTSAIQLSINPINRPSNNQITNQNNNQNNGQNNSTNIAQVTNQIGNNFANLAPNQIIHQMASQSANFNQIVSPTPQQLAAQLISQTNAISAAGIASSALNGNNFGGLMNTNSLNQISSPQASMASSTQALTQSGNNSTQTPAQSVTHFTQTSSVTNPNPFITLNNPVLTPKSVVWNSPLIINESNHFFDTQSVVKFEENVVFNPGSTYTFPADYVNYPAAIIIGKSNITIDLNGFNLSLDPKSASNFAVNRPIHGISIMPGVQNIKIISSTEKGQTGTISNFSGYGIYGNGFSTQFNAATAQTTYNIHESLIQNIFIENILIYGNLGGISLTNVLQIIINFVAVSYSFGNQDVYGIVFNKVFNGAITNSKINQNYSNKDVFGIAFIDTISTSITNSLIDNNRSVLQNVTGVLIRSSTLSLSRNNKVDSCNIVGNTCANVTGMQVIGINIIGTVNNTIGNCTVATNFYGPSLNPPATSAETYGIKLDGTFQNSIADNTVAYHGTCGIIDTATLSSSLFIRNVAIMNEINYSAQVQDGVTVGGIPLPTTIVYPGNLTAYTGSGPLWQNIDVRLTP</sequence>
<dbReference type="Proteomes" id="UP000254834">
    <property type="component" value="Chromosome"/>
</dbReference>
<feature type="region of interest" description="Disordered" evidence="1">
    <location>
        <begin position="183"/>
        <end position="208"/>
    </location>
</feature>
<name>A0A345ZAK6_9BACT</name>
<proteinExistence type="predicted"/>
<protein>
    <recommendedName>
        <fullName evidence="5">Right handed beta helix domain-containing protein</fullName>
    </recommendedName>
</protein>
<evidence type="ECO:0000256" key="2">
    <source>
        <dbReference type="SAM" id="SignalP"/>
    </source>
</evidence>
<dbReference type="KEGG" id="cdes:C0J27_00975"/>
<gene>
    <name evidence="3" type="ORF">C0J27_00975</name>
</gene>
<organism evidence="3 4">
    <name type="scientific">Candidatus Chromulinivorax destructor</name>
    <dbReference type="NCBI Taxonomy" id="2066483"/>
    <lineage>
        <taxon>Bacteria</taxon>
        <taxon>Candidatus Babelota</taxon>
        <taxon>Candidatus Babeliae</taxon>
        <taxon>Candidatus Babeliales</taxon>
        <taxon>Candidatus Chromulinivoraceae</taxon>
        <taxon>Candidatus Chromulinivorax</taxon>
    </lineage>
</organism>
<accession>A0A345ZAK6</accession>
<dbReference type="OrthoDB" id="9768177at2"/>
<feature type="compositionally biased region" description="Low complexity" evidence="1">
    <location>
        <begin position="189"/>
        <end position="208"/>
    </location>
</feature>
<dbReference type="RefSeq" id="WP_115585338.1">
    <property type="nucleotide sequence ID" value="NZ_CP025544.1"/>
</dbReference>
<feature type="signal peptide" evidence="2">
    <location>
        <begin position="1"/>
        <end position="17"/>
    </location>
</feature>
<dbReference type="EMBL" id="CP025544">
    <property type="protein sequence ID" value="AXK60323.1"/>
    <property type="molecule type" value="Genomic_DNA"/>
</dbReference>
<evidence type="ECO:0000256" key="1">
    <source>
        <dbReference type="SAM" id="MobiDB-lite"/>
    </source>
</evidence>
<keyword evidence="2" id="KW-0732">Signal</keyword>
<evidence type="ECO:0008006" key="5">
    <source>
        <dbReference type="Google" id="ProtNLM"/>
    </source>
</evidence>
<dbReference type="InterPro" id="IPR006626">
    <property type="entry name" value="PbH1"/>
</dbReference>
<dbReference type="AlphaFoldDB" id="A0A345ZAK6"/>
<evidence type="ECO:0000313" key="3">
    <source>
        <dbReference type="EMBL" id="AXK60323.1"/>
    </source>
</evidence>
<keyword evidence="4" id="KW-1185">Reference proteome</keyword>
<evidence type="ECO:0000313" key="4">
    <source>
        <dbReference type="Proteomes" id="UP000254834"/>
    </source>
</evidence>
<reference evidence="3 4" key="1">
    <citation type="submission" date="2017-12" db="EMBL/GenBank/DDBJ databases">
        <title>Chromulinavorax destructans is a abundant pathogen of dominant heterotrophic picoflagllates.</title>
        <authorList>
            <person name="Deeg C.M."/>
            <person name="Zimmer M."/>
            <person name="Suttle C.A."/>
        </authorList>
    </citation>
    <scope>NUCLEOTIDE SEQUENCE [LARGE SCALE GENOMIC DNA]</scope>
    <source>
        <strain evidence="3 4">SeV1</strain>
    </source>
</reference>
<dbReference type="SMART" id="SM00710">
    <property type="entry name" value="PbH1"/>
    <property type="match status" value="5"/>
</dbReference>